<sequence length="485" mass="54572">MALSPWLYRPLAVSGWLTVLGVVTVTLPYVLGVGFLPKRWPLTPEMALVALFCFRYLRLLVHGWSYYFVYKPSSPVPDSPTYTAAEHITVIVPTVEPGGPTFHRCLDSICANSPARVFVVTVGAALHQTAEKMLAPVRRAHPSVTVEVHHTPVANKRRQIDSVVDKVCTPITFLVDSTAILPSEGQFFPWALAPFENPGVGLVGTCKLVERATQPTWWSQYWNFLGGIYLERHNFEVAAANAIDGGAFIISGRTCGVRTSILMDENFRRGYVDERIQFPLGLLPDIGPIVADDDNYLLRFCVEEGYGVKFQSGLRTTVVASSSSIPSSSPSNCVVGIAKLGEYPRFLQQCIRWTRTSFCSNPRSLLSARAWRRHPWSMYGVQLATITNFAVLGDGLQIHLYLQTAWWADRQGQWGLVCLVTWILLTKLVKLIPWLWRYPADIVFLPAYLGFAYYHSWIKLHALLTFWNLEWAGRDLEKINDMAFD</sequence>
<evidence type="ECO:0000256" key="2">
    <source>
        <dbReference type="ARBA" id="ARBA00022676"/>
    </source>
</evidence>
<keyword evidence="7" id="KW-0325">Glycoprotein</keyword>
<dbReference type="EMBL" id="JAPCWZ010000004">
    <property type="protein sequence ID" value="KAK8869374.1"/>
    <property type="molecule type" value="Genomic_DNA"/>
</dbReference>
<evidence type="ECO:0000256" key="4">
    <source>
        <dbReference type="ARBA" id="ARBA00022692"/>
    </source>
</evidence>
<keyword evidence="3" id="KW-0808">Transferase</keyword>
<dbReference type="SUPFAM" id="SSF53448">
    <property type="entry name" value="Nucleotide-diphospho-sugar transferases"/>
    <property type="match status" value="1"/>
</dbReference>
<feature type="transmembrane region" description="Helical" evidence="8">
    <location>
        <begin position="12"/>
        <end position="36"/>
    </location>
</feature>
<feature type="transmembrane region" description="Helical" evidence="8">
    <location>
        <begin position="448"/>
        <end position="469"/>
    </location>
</feature>
<evidence type="ECO:0000256" key="7">
    <source>
        <dbReference type="ARBA" id="ARBA00023180"/>
    </source>
</evidence>
<comment type="caution">
    <text evidence="9">The sequence shown here is derived from an EMBL/GenBank/DDBJ whole genome shotgun (WGS) entry which is preliminary data.</text>
</comment>
<keyword evidence="4 8" id="KW-0812">Transmembrane</keyword>
<evidence type="ECO:0000313" key="9">
    <source>
        <dbReference type="EMBL" id="KAK8869374.1"/>
    </source>
</evidence>
<reference evidence="9 10" key="1">
    <citation type="journal article" date="2024" name="IMA Fungus">
        <title>Apiospora arundinis, a panoply of carbohydrate-active enzymes and secondary metabolites.</title>
        <authorList>
            <person name="Sorensen T."/>
            <person name="Petersen C."/>
            <person name="Muurmann A.T."/>
            <person name="Christiansen J.V."/>
            <person name="Brundto M.L."/>
            <person name="Overgaard C.K."/>
            <person name="Boysen A.T."/>
            <person name="Wollenberg R.D."/>
            <person name="Larsen T.O."/>
            <person name="Sorensen J.L."/>
            <person name="Nielsen K.L."/>
            <person name="Sondergaard T.E."/>
        </authorList>
    </citation>
    <scope>NUCLEOTIDE SEQUENCE [LARGE SCALE GENOMIC DNA]</scope>
    <source>
        <strain evidence="9 10">AAU 773</strain>
    </source>
</reference>
<feature type="transmembrane region" description="Helical" evidence="8">
    <location>
        <begin position="376"/>
        <end position="402"/>
    </location>
</feature>
<protein>
    <submittedName>
        <fullName evidence="9">Capsule polysaccharide synthase Cps1</fullName>
    </submittedName>
</protein>
<accession>A0ABR2IX20</accession>
<gene>
    <name evidence="9" type="ORF">PGQ11_007952</name>
</gene>
<keyword evidence="2" id="KW-0328">Glycosyltransferase</keyword>
<dbReference type="Pfam" id="PF13641">
    <property type="entry name" value="Glyco_tranf_2_3"/>
    <property type="match status" value="1"/>
</dbReference>
<name>A0ABR2IX20_9PEZI</name>
<feature type="transmembrane region" description="Helical" evidence="8">
    <location>
        <begin position="414"/>
        <end position="436"/>
    </location>
</feature>
<keyword evidence="10" id="KW-1185">Reference proteome</keyword>
<proteinExistence type="predicted"/>
<evidence type="ECO:0000256" key="6">
    <source>
        <dbReference type="ARBA" id="ARBA00023136"/>
    </source>
</evidence>
<keyword evidence="5 8" id="KW-1133">Transmembrane helix</keyword>
<dbReference type="Proteomes" id="UP001390339">
    <property type="component" value="Unassembled WGS sequence"/>
</dbReference>
<comment type="subcellular location">
    <subcellularLocation>
        <location evidence="1">Membrane</location>
    </subcellularLocation>
</comment>
<evidence type="ECO:0000256" key="8">
    <source>
        <dbReference type="SAM" id="Phobius"/>
    </source>
</evidence>
<dbReference type="PANTHER" id="PTHR47844">
    <property type="entry name" value="SYNTHASE CPS1, PUTATIVE (AFU_ORTHOLOGUE AFUA_7G02500)-RELATED"/>
    <property type="match status" value="1"/>
</dbReference>
<evidence type="ECO:0000256" key="3">
    <source>
        <dbReference type="ARBA" id="ARBA00022679"/>
    </source>
</evidence>
<dbReference type="InterPro" id="IPR052427">
    <property type="entry name" value="Glycosyltrans_GT2/GT47"/>
</dbReference>
<evidence type="ECO:0000313" key="10">
    <source>
        <dbReference type="Proteomes" id="UP001390339"/>
    </source>
</evidence>
<evidence type="ECO:0000256" key="5">
    <source>
        <dbReference type="ARBA" id="ARBA00022989"/>
    </source>
</evidence>
<dbReference type="InterPro" id="IPR029044">
    <property type="entry name" value="Nucleotide-diphossugar_trans"/>
</dbReference>
<evidence type="ECO:0000256" key="1">
    <source>
        <dbReference type="ARBA" id="ARBA00004370"/>
    </source>
</evidence>
<dbReference type="PANTHER" id="PTHR47844:SF1">
    <property type="entry name" value="EXOSTOSIN-LIKE 2"/>
    <property type="match status" value="1"/>
</dbReference>
<keyword evidence="6 8" id="KW-0472">Membrane</keyword>
<organism evidence="9 10">
    <name type="scientific">Apiospora arundinis</name>
    <dbReference type="NCBI Taxonomy" id="335852"/>
    <lineage>
        <taxon>Eukaryota</taxon>
        <taxon>Fungi</taxon>
        <taxon>Dikarya</taxon>
        <taxon>Ascomycota</taxon>
        <taxon>Pezizomycotina</taxon>
        <taxon>Sordariomycetes</taxon>
        <taxon>Xylariomycetidae</taxon>
        <taxon>Amphisphaeriales</taxon>
        <taxon>Apiosporaceae</taxon>
        <taxon>Apiospora</taxon>
    </lineage>
</organism>